<name>A0A1W1E537_9ZZZZ</name>
<organism evidence="3">
    <name type="scientific">hydrothermal vent metagenome</name>
    <dbReference type="NCBI Taxonomy" id="652676"/>
    <lineage>
        <taxon>unclassified sequences</taxon>
        <taxon>metagenomes</taxon>
        <taxon>ecological metagenomes</taxon>
    </lineage>
</organism>
<evidence type="ECO:0000259" key="2">
    <source>
        <dbReference type="Pfam" id="PF21247"/>
    </source>
</evidence>
<dbReference type="InterPro" id="IPR049514">
    <property type="entry name" value="Fic-like_C"/>
</dbReference>
<evidence type="ECO:0000256" key="1">
    <source>
        <dbReference type="SAM" id="MobiDB-lite"/>
    </source>
</evidence>
<dbReference type="Pfam" id="PF21247">
    <property type="entry name" value="Fic-like_C"/>
    <property type="match status" value="1"/>
</dbReference>
<reference evidence="3" key="1">
    <citation type="submission" date="2016-10" db="EMBL/GenBank/DDBJ databases">
        <authorList>
            <person name="de Groot N.N."/>
        </authorList>
    </citation>
    <scope>NUCLEOTIDE SEQUENCE</scope>
</reference>
<dbReference type="GO" id="GO:0009035">
    <property type="term" value="F:type I site-specific deoxyribonuclease activity"/>
    <property type="evidence" value="ECO:0007669"/>
    <property type="project" value="UniProtKB-EC"/>
</dbReference>
<feature type="domain" description="Filamentation induced by cAMP protein Fic-like C-terminal" evidence="2">
    <location>
        <begin position="1"/>
        <end position="42"/>
    </location>
</feature>
<sequence length="47" mass="5373">MAKVGLAHKPTFRKNYLLSALTQGFIKMSHPDKPSSPKQKYKRENLS</sequence>
<protein>
    <submittedName>
        <fullName evidence="3">Type I restriction-modification system, specificity subunit S</fullName>
        <ecNumber evidence="3">3.1.21.3</ecNumber>
    </submittedName>
</protein>
<gene>
    <name evidence="3" type="ORF">MNB_SUP05-SYMBIONT-7-429</name>
</gene>
<dbReference type="AlphaFoldDB" id="A0A1W1E537"/>
<dbReference type="EC" id="3.1.21.3" evidence="3"/>
<accession>A0A1W1E537</accession>
<dbReference type="EMBL" id="FPIA01000114">
    <property type="protein sequence ID" value="SFV89049.1"/>
    <property type="molecule type" value="Genomic_DNA"/>
</dbReference>
<proteinExistence type="predicted"/>
<keyword evidence="3" id="KW-0378">Hydrolase</keyword>
<evidence type="ECO:0000313" key="3">
    <source>
        <dbReference type="EMBL" id="SFV89049.1"/>
    </source>
</evidence>
<feature type="region of interest" description="Disordered" evidence="1">
    <location>
        <begin position="27"/>
        <end position="47"/>
    </location>
</feature>